<feature type="compositionally biased region" description="Basic residues" evidence="2">
    <location>
        <begin position="362"/>
        <end position="375"/>
    </location>
</feature>
<feature type="chain" id="PRO_5047412570" description="Lipoprotein" evidence="3">
    <location>
        <begin position="27"/>
        <end position="375"/>
    </location>
</feature>
<reference evidence="4 5" key="1">
    <citation type="submission" date="2023-01" db="EMBL/GenBank/DDBJ databases">
        <title>Novel species of the genus Vogesella isolated from rivers.</title>
        <authorList>
            <person name="Lu H."/>
        </authorList>
    </citation>
    <scope>NUCLEOTIDE SEQUENCE [LARGE SCALE GENOMIC DNA]</scope>
    <source>
        <strain evidence="4 5">DC21W</strain>
    </source>
</reference>
<evidence type="ECO:0000256" key="3">
    <source>
        <dbReference type="SAM" id="SignalP"/>
    </source>
</evidence>
<feature type="compositionally biased region" description="Low complexity" evidence="2">
    <location>
        <begin position="345"/>
        <end position="361"/>
    </location>
</feature>
<dbReference type="RefSeq" id="WP_272751127.1">
    <property type="nucleotide sequence ID" value="NZ_JAQQLF010000006.1"/>
</dbReference>
<gene>
    <name evidence="4" type="ORF">PQU95_05825</name>
</gene>
<feature type="compositionally biased region" description="Acidic residues" evidence="2">
    <location>
        <begin position="333"/>
        <end position="344"/>
    </location>
</feature>
<evidence type="ECO:0000313" key="5">
    <source>
        <dbReference type="Proteomes" id="UP001219956"/>
    </source>
</evidence>
<dbReference type="Proteomes" id="UP001219956">
    <property type="component" value="Unassembled WGS sequence"/>
</dbReference>
<feature type="coiled-coil region" evidence="1">
    <location>
        <begin position="229"/>
        <end position="256"/>
    </location>
</feature>
<evidence type="ECO:0000256" key="2">
    <source>
        <dbReference type="SAM" id="MobiDB-lite"/>
    </source>
</evidence>
<sequence length="375" mass="40282">MPVITRIALPVAASLALAGCATSPLANKTADDAAIYTLQQSSLDARYNFDGTLRISDLDMPAELGSLANPDLVKDVARSFSFDMRGAVDMPASRIELVPTFRFARPNLESWVRVPMLFQLNTLTAWVDASALDLALPQLHGKLLKLTVPQDKVADIPVDAVMRDLPLIIGKAYAAVDKKAFTFQPLSDSDRQKGASYRIRLTLDPAADAQLGRIMLQEVAARVKRYSASKEVQALADKLSEEVAMAQGEMASESQTELLVDSQAKLLAMEEQRTLRASKLKGFSVTLRTQMAMRNHGQPVFTVLPTAANVLTLDELKAPSWFSGVAGKGGDAEPVEAAEPEVDAAEAAVPAQAAPVAPAAKAKAKPRKPQPNKVN</sequence>
<keyword evidence="3" id="KW-0732">Signal</keyword>
<protein>
    <recommendedName>
        <fullName evidence="6">Lipoprotein</fullName>
    </recommendedName>
</protein>
<proteinExistence type="predicted"/>
<keyword evidence="1" id="KW-0175">Coiled coil</keyword>
<dbReference type="EMBL" id="JAQQLF010000006">
    <property type="protein sequence ID" value="MDC7716733.1"/>
    <property type="molecule type" value="Genomic_DNA"/>
</dbReference>
<feature type="region of interest" description="Disordered" evidence="2">
    <location>
        <begin position="326"/>
        <end position="375"/>
    </location>
</feature>
<keyword evidence="5" id="KW-1185">Reference proteome</keyword>
<dbReference type="PROSITE" id="PS51257">
    <property type="entry name" value="PROKAR_LIPOPROTEIN"/>
    <property type="match status" value="1"/>
</dbReference>
<evidence type="ECO:0008006" key="6">
    <source>
        <dbReference type="Google" id="ProtNLM"/>
    </source>
</evidence>
<evidence type="ECO:0000256" key="1">
    <source>
        <dbReference type="SAM" id="Coils"/>
    </source>
</evidence>
<name>A0ABT5IX09_9NEIS</name>
<feature type="signal peptide" evidence="3">
    <location>
        <begin position="1"/>
        <end position="26"/>
    </location>
</feature>
<evidence type="ECO:0000313" key="4">
    <source>
        <dbReference type="EMBL" id="MDC7716733.1"/>
    </source>
</evidence>
<comment type="caution">
    <text evidence="4">The sequence shown here is derived from an EMBL/GenBank/DDBJ whole genome shotgun (WGS) entry which is preliminary data.</text>
</comment>
<organism evidence="4 5">
    <name type="scientific">Vogesella aquatica</name>
    <dbReference type="NCBI Taxonomy" id="2984206"/>
    <lineage>
        <taxon>Bacteria</taxon>
        <taxon>Pseudomonadati</taxon>
        <taxon>Pseudomonadota</taxon>
        <taxon>Betaproteobacteria</taxon>
        <taxon>Neisseriales</taxon>
        <taxon>Chromobacteriaceae</taxon>
        <taxon>Vogesella</taxon>
    </lineage>
</organism>
<accession>A0ABT5IX09</accession>